<feature type="domain" description="TIR" evidence="1">
    <location>
        <begin position="541"/>
        <end position="664"/>
    </location>
</feature>
<keyword evidence="4" id="KW-1185">Reference proteome</keyword>
<accession>A0A813VE44</accession>
<dbReference type="OrthoDB" id="1081807at2759"/>
<dbReference type="Proteomes" id="UP000663828">
    <property type="component" value="Unassembled WGS sequence"/>
</dbReference>
<evidence type="ECO:0000313" key="5">
    <source>
        <dbReference type="Proteomes" id="UP000663852"/>
    </source>
</evidence>
<dbReference type="EMBL" id="CAJNOR010002621">
    <property type="protein sequence ID" value="CAF1319326.1"/>
    <property type="molecule type" value="Genomic_DNA"/>
</dbReference>
<dbReference type="PANTHER" id="PTHR46270">
    <property type="entry name" value="ARMADILLO-TYPE FOLD-RELATED"/>
    <property type="match status" value="1"/>
</dbReference>
<evidence type="ECO:0000313" key="2">
    <source>
        <dbReference type="EMBL" id="CAF0835348.1"/>
    </source>
</evidence>
<dbReference type="Gene3D" id="3.40.50.10140">
    <property type="entry name" value="Toll/interleukin-1 receptor homology (TIR) domain"/>
    <property type="match status" value="1"/>
</dbReference>
<dbReference type="InterPro" id="IPR035897">
    <property type="entry name" value="Toll_tir_struct_dom_sf"/>
</dbReference>
<organism evidence="2 5">
    <name type="scientific">Adineta ricciae</name>
    <name type="common">Rotifer</name>
    <dbReference type="NCBI Taxonomy" id="249248"/>
    <lineage>
        <taxon>Eukaryota</taxon>
        <taxon>Metazoa</taxon>
        <taxon>Spiralia</taxon>
        <taxon>Gnathifera</taxon>
        <taxon>Rotifera</taxon>
        <taxon>Eurotatoria</taxon>
        <taxon>Bdelloidea</taxon>
        <taxon>Adinetida</taxon>
        <taxon>Adinetidae</taxon>
        <taxon>Adineta</taxon>
    </lineage>
</organism>
<dbReference type="GO" id="GO:0007165">
    <property type="term" value="P:signal transduction"/>
    <property type="evidence" value="ECO:0007669"/>
    <property type="project" value="InterPro"/>
</dbReference>
<comment type="caution">
    <text evidence="2">The sequence shown here is derived from an EMBL/GenBank/DDBJ whole genome shotgun (WGS) entry which is preliminary data.</text>
</comment>
<dbReference type="Proteomes" id="UP000663852">
    <property type="component" value="Unassembled WGS sequence"/>
</dbReference>
<sequence length="795" mass="91760">MIRFHDQEKRQEMIENSFDQLVIALDAPRISTDVIERLMFILAQKTNESLLSFIDQSYQSVLFLERCMWKLLSEEKQRQWLKNSSVVKLFYSITSLNKTLIFNLDSIDTDSKAELLFPASNDQVDSIFKQINDTTNDNDAFVAIAALWFDNLAYFTVENTFLNALPIVRHLSQYIVQNYIMSEQYQAYLDQLSQANLIESIFTTKMLFHIRTCSFYAYSCVCLGTDAFPCTATEIIRLIGPKYQQIVHIHSKNVALWSKELLSCITHLISFMSGLLWWDATTGGQSNAIFSTEKIVCDHVEDLVCIVNHEPLHKLLKSDRSNDETSLIDGVIDILMAIVKAQNVNWFFRANTHIQNTLLALAEVSPFDQICLCAYGILGKTLTEEQMKGLKVCHTISGFFFNMLEQAWNHPSKQYKRIPVDHLLEGTNIVSQKFPYCNVARGFLNICKHDFIQQRTADMNKIGLLTDITNEYPIAFDIIWALSFNHQIQQQLRENTPFIHKLTRLSNQATDEQIRKAVDGILWNLQIHQQSHPSPNISSQNTFDIMISYSHKDKSLCKQIYDELTRRNYRVWIDFDQMHGNVMDAMAEAIDRSRTIIICMSEEYRKSNFCRAEAHYAFQQQRHIVPVLMQKHYKPDGWLLFLIGQLLYVDFTKHEFARATEMLMKELNDAGCVEVTVVPNCSISSGCSSSLLVLSTEPAAPENILEWTSVYVHNWLIDHKLMQMSRLLVDHDGRSLLYFNGYIKNGATKQTLRSLQEECVRQIGESLSLLELARLQSLIDREKQFARLSKCAKHN</sequence>
<dbReference type="EMBL" id="CAJNOJ010000019">
    <property type="protein sequence ID" value="CAF0835348.1"/>
    <property type="molecule type" value="Genomic_DNA"/>
</dbReference>
<dbReference type="AlphaFoldDB" id="A0A813VE44"/>
<dbReference type="PROSITE" id="PS50104">
    <property type="entry name" value="TIR"/>
    <property type="match status" value="1"/>
</dbReference>
<proteinExistence type="predicted"/>
<dbReference type="Pfam" id="PF13676">
    <property type="entry name" value="TIR_2"/>
    <property type="match status" value="1"/>
</dbReference>
<evidence type="ECO:0000259" key="1">
    <source>
        <dbReference type="PROSITE" id="PS50104"/>
    </source>
</evidence>
<dbReference type="InterPro" id="IPR000157">
    <property type="entry name" value="TIR_dom"/>
</dbReference>
<name>A0A813VE44_ADIRI</name>
<evidence type="ECO:0000313" key="3">
    <source>
        <dbReference type="EMBL" id="CAF1319326.1"/>
    </source>
</evidence>
<protein>
    <recommendedName>
        <fullName evidence="1">TIR domain-containing protein</fullName>
    </recommendedName>
</protein>
<reference evidence="2" key="1">
    <citation type="submission" date="2021-02" db="EMBL/GenBank/DDBJ databases">
        <authorList>
            <person name="Nowell W R."/>
        </authorList>
    </citation>
    <scope>NUCLEOTIDE SEQUENCE</scope>
</reference>
<dbReference type="PANTHER" id="PTHR46270:SF2">
    <property type="entry name" value="TIR DOMAIN-CONTAINING PROTEIN"/>
    <property type="match status" value="1"/>
</dbReference>
<evidence type="ECO:0000313" key="4">
    <source>
        <dbReference type="Proteomes" id="UP000663828"/>
    </source>
</evidence>
<gene>
    <name evidence="2" type="ORF">EDS130_LOCUS6556</name>
    <name evidence="3" type="ORF">XAT740_LOCUS29822</name>
</gene>
<dbReference type="SUPFAM" id="SSF52200">
    <property type="entry name" value="Toll/Interleukin receptor TIR domain"/>
    <property type="match status" value="1"/>
</dbReference>